<evidence type="ECO:0000313" key="3">
    <source>
        <dbReference type="Proteomes" id="UP000324233"/>
    </source>
</evidence>
<dbReference type="EMBL" id="CP042997">
    <property type="protein sequence ID" value="QEH32268.1"/>
    <property type="molecule type" value="Genomic_DNA"/>
</dbReference>
<feature type="region of interest" description="Disordered" evidence="1">
    <location>
        <begin position="176"/>
        <end position="202"/>
    </location>
</feature>
<feature type="region of interest" description="Disordered" evidence="1">
    <location>
        <begin position="27"/>
        <end position="59"/>
    </location>
</feature>
<proteinExistence type="predicted"/>
<feature type="region of interest" description="Disordered" evidence="1">
    <location>
        <begin position="1"/>
        <end position="20"/>
    </location>
</feature>
<reference evidence="2 3" key="1">
    <citation type="submission" date="2019-08" db="EMBL/GenBank/DDBJ databases">
        <title>Deep-cultivation of Planctomycetes and their phenomic and genomic characterization uncovers novel biology.</title>
        <authorList>
            <person name="Wiegand S."/>
            <person name="Jogler M."/>
            <person name="Boedeker C."/>
            <person name="Pinto D."/>
            <person name="Vollmers J."/>
            <person name="Rivas-Marin E."/>
            <person name="Kohn T."/>
            <person name="Peeters S.H."/>
            <person name="Heuer A."/>
            <person name="Rast P."/>
            <person name="Oberbeckmann S."/>
            <person name="Bunk B."/>
            <person name="Jeske O."/>
            <person name="Meyerdierks A."/>
            <person name="Storesund J.E."/>
            <person name="Kallscheuer N."/>
            <person name="Luecker S."/>
            <person name="Lage O.M."/>
            <person name="Pohl T."/>
            <person name="Merkel B.J."/>
            <person name="Hornburger P."/>
            <person name="Mueller R.-W."/>
            <person name="Bruemmer F."/>
            <person name="Labrenz M."/>
            <person name="Spormann A.M."/>
            <person name="Op den Camp H."/>
            <person name="Overmann J."/>
            <person name="Amann R."/>
            <person name="Jetten M.S.M."/>
            <person name="Mascher T."/>
            <person name="Medema M.H."/>
            <person name="Devos D.P."/>
            <person name="Kaster A.-K."/>
            <person name="Ovreas L."/>
            <person name="Rohde M."/>
            <person name="Galperin M.Y."/>
            <person name="Jogler C."/>
        </authorList>
    </citation>
    <scope>NUCLEOTIDE SEQUENCE [LARGE SCALE GENOMIC DNA]</scope>
    <source>
        <strain evidence="2 3">OJF2</strain>
    </source>
</reference>
<evidence type="ECO:0000256" key="1">
    <source>
        <dbReference type="SAM" id="MobiDB-lite"/>
    </source>
</evidence>
<dbReference type="AlphaFoldDB" id="A0A5B9VVK9"/>
<name>A0A5B9VVK9_9BACT</name>
<keyword evidence="3" id="KW-1185">Reference proteome</keyword>
<feature type="compositionally biased region" description="Low complexity" evidence="1">
    <location>
        <begin position="235"/>
        <end position="245"/>
    </location>
</feature>
<protein>
    <submittedName>
        <fullName evidence="2">Uncharacterized protein</fullName>
    </submittedName>
</protein>
<accession>A0A5B9VVK9</accession>
<organism evidence="2 3">
    <name type="scientific">Aquisphaera giovannonii</name>
    <dbReference type="NCBI Taxonomy" id="406548"/>
    <lineage>
        <taxon>Bacteria</taxon>
        <taxon>Pseudomonadati</taxon>
        <taxon>Planctomycetota</taxon>
        <taxon>Planctomycetia</taxon>
        <taxon>Isosphaerales</taxon>
        <taxon>Isosphaeraceae</taxon>
        <taxon>Aquisphaera</taxon>
    </lineage>
</organism>
<gene>
    <name evidence="2" type="ORF">OJF2_07370</name>
</gene>
<evidence type="ECO:0000313" key="2">
    <source>
        <dbReference type="EMBL" id="QEH32268.1"/>
    </source>
</evidence>
<dbReference type="KEGG" id="agv:OJF2_07370"/>
<sequence length="255" mass="27365">MPAPSNHPSRRRELCHDAAKSTLRFPSRSRFRTGGLPRIPPPRSHLTGSIAAPRAPTSGLPIEVDVSTCCPPGGLPQVTIRARRPSVPRSRREIAPATQPRSPARADGAAGGRPHAHGDDRRQPSPVVTCPRYCRTALPLLATGAMLGRFRTPPSDFLDIVTDGTAAIAEIDRPTVPAARSGSTHRLRSPASDPAHSGEDIGRHGPGWWRMRLLLSSIHGLLAPPQRRRDRDARTAGTTRLARGGVPDAHARGAR</sequence>
<feature type="region of interest" description="Disordered" evidence="1">
    <location>
        <begin position="225"/>
        <end position="255"/>
    </location>
</feature>
<dbReference type="Proteomes" id="UP000324233">
    <property type="component" value="Chromosome"/>
</dbReference>
<feature type="region of interest" description="Disordered" evidence="1">
    <location>
        <begin position="83"/>
        <end position="127"/>
    </location>
</feature>